<comment type="function">
    <text evidence="1">Involved in the transposition of the insertion sequence.</text>
</comment>
<gene>
    <name evidence="3" type="ORF">L2716_06675</name>
</gene>
<evidence type="ECO:0000259" key="2">
    <source>
        <dbReference type="PROSITE" id="PS50994"/>
    </source>
</evidence>
<evidence type="ECO:0000313" key="3">
    <source>
        <dbReference type="EMBL" id="MCF6137409.1"/>
    </source>
</evidence>
<dbReference type="Pfam" id="PF13276">
    <property type="entry name" value="HTH_21"/>
    <property type="match status" value="1"/>
</dbReference>
<dbReference type="Proteomes" id="UP001649381">
    <property type="component" value="Unassembled WGS sequence"/>
</dbReference>
<evidence type="ECO:0000313" key="4">
    <source>
        <dbReference type="Proteomes" id="UP001649381"/>
    </source>
</evidence>
<dbReference type="InterPro" id="IPR036397">
    <property type="entry name" value="RNaseH_sf"/>
</dbReference>
<organism evidence="3 4">
    <name type="scientific">Pseudalkalibacillus berkeleyi</name>
    <dbReference type="NCBI Taxonomy" id="1069813"/>
    <lineage>
        <taxon>Bacteria</taxon>
        <taxon>Bacillati</taxon>
        <taxon>Bacillota</taxon>
        <taxon>Bacilli</taxon>
        <taxon>Bacillales</taxon>
        <taxon>Fictibacillaceae</taxon>
        <taxon>Pseudalkalibacillus</taxon>
    </lineage>
</organism>
<proteinExistence type="predicted"/>
<dbReference type="Gene3D" id="3.30.420.10">
    <property type="entry name" value="Ribonuclease H-like superfamily/Ribonuclease H"/>
    <property type="match status" value="1"/>
</dbReference>
<sequence>MKYETIEELRSEAPVTWLLEIAFLQPSSFYKWRAGRAKREERANRDHDIKKHMMGIHFLHPETGYPTMTHLLKESGYHINHKKVYRLMTEMGIQSVIRKKRKRHGYTPSVVYPNRLKRNFKAKGPNQKMVTDITYVSDGERFYYLSVIQDLFNNEIVGWQLSNRNDLELVLNTVALWTKKKDVAEAVLHSDQGFQYTSQAYNTRIEEYGIKGSHSRKGNCLDNACIESFFSHLKTEKLYIEKCKSEKEIRQAIEDYIYHYNYRRFQKKLKQRAPIEYRHALAA</sequence>
<dbReference type="InterPro" id="IPR048020">
    <property type="entry name" value="Transpos_IS3"/>
</dbReference>
<evidence type="ECO:0000256" key="1">
    <source>
        <dbReference type="ARBA" id="ARBA00002286"/>
    </source>
</evidence>
<dbReference type="InterPro" id="IPR012337">
    <property type="entry name" value="RNaseH-like_sf"/>
</dbReference>
<dbReference type="InterPro" id="IPR025948">
    <property type="entry name" value="HTH-like_dom"/>
</dbReference>
<accession>A0ABS9GXI7</accession>
<dbReference type="PANTHER" id="PTHR46889:SF4">
    <property type="entry name" value="TRANSPOSASE INSO FOR INSERTION SEQUENCE ELEMENT IS911B-RELATED"/>
    <property type="match status" value="1"/>
</dbReference>
<dbReference type="NCBIfam" id="NF033516">
    <property type="entry name" value="transpos_IS3"/>
    <property type="match status" value="1"/>
</dbReference>
<reference evidence="3 4" key="1">
    <citation type="submission" date="2022-01" db="EMBL/GenBank/DDBJ databases">
        <title>Alkalihalobacillus sp. EGI L200015, a novel bacterium isolated from a salt lake sediment.</title>
        <authorList>
            <person name="Gao L."/>
            <person name="Fang B.-Z."/>
            <person name="Li W.-J."/>
        </authorList>
    </citation>
    <scope>NUCLEOTIDE SEQUENCE [LARGE SCALE GENOMIC DNA]</scope>
    <source>
        <strain evidence="3 4">KCTC 12718</strain>
    </source>
</reference>
<dbReference type="InterPro" id="IPR050900">
    <property type="entry name" value="Transposase_IS3/IS150/IS904"/>
</dbReference>
<dbReference type="EMBL" id="JAKIJS010000001">
    <property type="protein sequence ID" value="MCF6137409.1"/>
    <property type="molecule type" value="Genomic_DNA"/>
</dbReference>
<dbReference type="Pfam" id="PF00665">
    <property type="entry name" value="rve"/>
    <property type="match status" value="1"/>
</dbReference>
<protein>
    <submittedName>
        <fullName evidence="3">IS3 family transposase</fullName>
    </submittedName>
</protein>
<comment type="caution">
    <text evidence="3">The sequence shown here is derived from an EMBL/GenBank/DDBJ whole genome shotgun (WGS) entry which is preliminary data.</text>
</comment>
<name>A0ABS9GXI7_9BACL</name>
<dbReference type="Pfam" id="PF13333">
    <property type="entry name" value="rve_2"/>
    <property type="match status" value="1"/>
</dbReference>
<feature type="domain" description="Integrase catalytic" evidence="2">
    <location>
        <begin position="121"/>
        <end position="282"/>
    </location>
</feature>
<dbReference type="PROSITE" id="PS50994">
    <property type="entry name" value="INTEGRASE"/>
    <property type="match status" value="1"/>
</dbReference>
<dbReference type="InterPro" id="IPR001584">
    <property type="entry name" value="Integrase_cat-core"/>
</dbReference>
<dbReference type="PANTHER" id="PTHR46889">
    <property type="entry name" value="TRANSPOSASE INSF FOR INSERTION SEQUENCE IS3B-RELATED"/>
    <property type="match status" value="1"/>
</dbReference>
<keyword evidence="4" id="KW-1185">Reference proteome</keyword>
<dbReference type="SUPFAM" id="SSF53098">
    <property type="entry name" value="Ribonuclease H-like"/>
    <property type="match status" value="1"/>
</dbReference>